<evidence type="ECO:0000259" key="3">
    <source>
        <dbReference type="Pfam" id="PF01979"/>
    </source>
</evidence>
<dbReference type="SUPFAM" id="SSF51556">
    <property type="entry name" value="Metallo-dependent hydrolases"/>
    <property type="match status" value="2"/>
</dbReference>
<dbReference type="InterPro" id="IPR011059">
    <property type="entry name" value="Metal-dep_hydrolase_composite"/>
</dbReference>
<keyword evidence="5" id="KW-1185">Reference proteome</keyword>
<sequence>MSNSRPYESQAFADSEQGYDDSSAPQSISFWNRLTWRMKQIFKLNKKNAILALVLIVVFIGIVVLCLVGSFLFINRSDTGKIIVDPRGPNCLPIPPFKIEYNEDRNYTDSRPLQTIKYVVVKNAKVISTSNIDAKGRVKISHVDLLFEDGKIKKIGQYGSSDLNNLYNPSEASVVDVGGRFVTAGIVDMHSHLGVYSNPGDSRGHADGNEMGNTPVTPMVRAVDALNPKDLSIIESRKHGGVTTALVLPGSANVVGGEGAYIKLRATPEYQSVSSLLFEGAGRSLKMACGENPKRVYGENRHVIPYSRMGSAYLMRSLFTEARKLQLEQDNWDCNESVRKATPSRPHDLTLDSIVSLLRGSNMTLNVHCYEVQDLEMMIRLSKEFSFKINAFHHALEAYKIADILERNQIAVATFADLFGFKVEAMEASVHAPTILRNRNVRVALKSDHPVISAKYLLLNAAKSHFYGLDEQSALNSVTSVPAEAMAVGNRVGRVEEGYDADIVVWDRFPLLLGARPNTVFIDGNKYEDFNLPIHSLDDHVPKSDEQLSILVDGQTKSEQSFCSYDPESFGLQHKSGYSIKGAKIYTMNNNQVFENGNLVVDGNGIISCVGSNEDCPIPTTTGHVTYTIEDGIVVPGLIEASTSLGLYDIESEPNMQDGTNYGMNSESLYAVQSSYGVRMRSRNIRAAWKSGVTTSVTHRQGKQLINGVCSTFTLEGLLVSESLISPSTALFLTVGVYSKEGGISESVSSQISYLRETFNTSNSEVIQKVLHREIPVAAIVNQADDIGQLIELKKEFGFELIIIGGAEAYLIADRLRDHNISVILTPVSEDLGDKINWETKRSKHLFGASELFSAGVKLAVGMGNSAHDVRNLRFISGLISKEGGKESPIDFDQALAAMTSNVADMFHLGNTGLGRIIKNTPANFVLYDGNPLNFSGRPKVVAVKTSVDCSIVQF</sequence>
<keyword evidence="2" id="KW-0472">Membrane</keyword>
<accession>A0AA88KIV7</accession>
<dbReference type="InterPro" id="IPR051781">
    <property type="entry name" value="Metallo-dep_Hydrolase"/>
</dbReference>
<protein>
    <recommendedName>
        <fullName evidence="3">Amidohydrolase-related domain-containing protein</fullName>
    </recommendedName>
</protein>
<dbReference type="Gene3D" id="3.20.20.140">
    <property type="entry name" value="Metal-dependent hydrolases"/>
    <property type="match status" value="2"/>
</dbReference>
<dbReference type="Pfam" id="PF01979">
    <property type="entry name" value="Amidohydro_1"/>
    <property type="match status" value="1"/>
</dbReference>
<dbReference type="InterPro" id="IPR032466">
    <property type="entry name" value="Metal_Hydrolase"/>
</dbReference>
<evidence type="ECO:0000256" key="2">
    <source>
        <dbReference type="SAM" id="Phobius"/>
    </source>
</evidence>
<dbReference type="PANTHER" id="PTHR43135">
    <property type="entry name" value="ALPHA-D-RIBOSE 1-METHYLPHOSPHONATE 5-TRIPHOSPHATE DIPHOSPHATASE"/>
    <property type="match status" value="1"/>
</dbReference>
<feature type="region of interest" description="Disordered" evidence="1">
    <location>
        <begin position="1"/>
        <end position="23"/>
    </location>
</feature>
<dbReference type="SUPFAM" id="SSF51338">
    <property type="entry name" value="Composite domain of metallo-dependent hydrolases"/>
    <property type="match status" value="2"/>
</dbReference>
<feature type="transmembrane region" description="Helical" evidence="2">
    <location>
        <begin position="49"/>
        <end position="74"/>
    </location>
</feature>
<organism evidence="4 5">
    <name type="scientific">Naegleria lovaniensis</name>
    <name type="common">Amoeba</name>
    <dbReference type="NCBI Taxonomy" id="51637"/>
    <lineage>
        <taxon>Eukaryota</taxon>
        <taxon>Discoba</taxon>
        <taxon>Heterolobosea</taxon>
        <taxon>Tetramitia</taxon>
        <taxon>Eutetramitia</taxon>
        <taxon>Vahlkampfiidae</taxon>
        <taxon>Naegleria</taxon>
    </lineage>
</organism>
<keyword evidence="2" id="KW-1133">Transmembrane helix</keyword>
<name>A0AA88KIV7_NAELO</name>
<dbReference type="GeneID" id="68099881"/>
<evidence type="ECO:0000313" key="4">
    <source>
        <dbReference type="EMBL" id="KAG2379288.1"/>
    </source>
</evidence>
<keyword evidence="2" id="KW-0812">Transmembrane</keyword>
<proteinExistence type="predicted"/>
<reference evidence="4 5" key="1">
    <citation type="journal article" date="2018" name="BMC Genomics">
        <title>The genome of Naegleria lovaniensis, the basis for a comparative approach to unravel pathogenicity factors of the human pathogenic amoeba N. fowleri.</title>
        <authorList>
            <person name="Liechti N."/>
            <person name="Schurch N."/>
            <person name="Bruggmann R."/>
            <person name="Wittwer M."/>
        </authorList>
    </citation>
    <scope>NUCLEOTIDE SEQUENCE [LARGE SCALE GENOMIC DNA]</scope>
    <source>
        <strain evidence="4 5">ATCC 30569</strain>
    </source>
</reference>
<evidence type="ECO:0000313" key="5">
    <source>
        <dbReference type="Proteomes" id="UP000816034"/>
    </source>
</evidence>
<gene>
    <name evidence="4" type="ORF">C9374_007427</name>
</gene>
<comment type="caution">
    <text evidence="4">The sequence shown here is derived from an EMBL/GenBank/DDBJ whole genome shotgun (WGS) entry which is preliminary data.</text>
</comment>
<dbReference type="Proteomes" id="UP000816034">
    <property type="component" value="Unassembled WGS sequence"/>
</dbReference>
<evidence type="ECO:0000256" key="1">
    <source>
        <dbReference type="SAM" id="MobiDB-lite"/>
    </source>
</evidence>
<dbReference type="AlphaFoldDB" id="A0AA88KIV7"/>
<dbReference type="PANTHER" id="PTHR43135:SF3">
    <property type="entry name" value="ALPHA-D-RIBOSE 1-METHYLPHOSPHONATE 5-TRIPHOSPHATE DIPHOSPHATASE"/>
    <property type="match status" value="1"/>
</dbReference>
<dbReference type="EMBL" id="PYSW02000029">
    <property type="protein sequence ID" value="KAG2379288.1"/>
    <property type="molecule type" value="Genomic_DNA"/>
</dbReference>
<dbReference type="RefSeq" id="XP_044546550.1">
    <property type="nucleotide sequence ID" value="XM_044697391.1"/>
</dbReference>
<dbReference type="InterPro" id="IPR006680">
    <property type="entry name" value="Amidohydro-rel"/>
</dbReference>
<dbReference type="GO" id="GO:0016810">
    <property type="term" value="F:hydrolase activity, acting on carbon-nitrogen (but not peptide) bonds"/>
    <property type="evidence" value="ECO:0007669"/>
    <property type="project" value="InterPro"/>
</dbReference>
<feature type="domain" description="Amidohydrolase-related" evidence="3">
    <location>
        <begin position="431"/>
        <end position="524"/>
    </location>
</feature>